<dbReference type="EMBL" id="CP010407">
    <property type="protein sequence ID" value="AJF69004.1"/>
    <property type="molecule type" value="Genomic_DNA"/>
</dbReference>
<organism evidence="1 2">
    <name type="scientific">Streptomyces vietnamensis</name>
    <dbReference type="NCBI Taxonomy" id="362257"/>
    <lineage>
        <taxon>Bacteria</taxon>
        <taxon>Bacillati</taxon>
        <taxon>Actinomycetota</taxon>
        <taxon>Actinomycetes</taxon>
        <taxon>Kitasatosporales</taxon>
        <taxon>Streptomycetaceae</taxon>
        <taxon>Streptomyces</taxon>
    </lineage>
</organism>
<dbReference type="STRING" id="362257.SVTN_36620"/>
<protein>
    <recommendedName>
        <fullName evidence="3">Immunity 49 family protein</fullName>
    </recommendedName>
</protein>
<proteinExistence type="predicted"/>
<dbReference type="RefSeq" id="WP_041132925.1">
    <property type="nucleotide sequence ID" value="NZ_CP010407.1"/>
</dbReference>
<gene>
    <name evidence="1" type="ORF">SVTN_36620</name>
</gene>
<accession>A0A0B5IKT7</accession>
<evidence type="ECO:0000313" key="2">
    <source>
        <dbReference type="Proteomes" id="UP000031774"/>
    </source>
</evidence>
<dbReference type="AlphaFoldDB" id="A0A0B5IKT7"/>
<evidence type="ECO:0008006" key="3">
    <source>
        <dbReference type="Google" id="ProtNLM"/>
    </source>
</evidence>
<reference evidence="1 2" key="1">
    <citation type="submission" date="2014-12" db="EMBL/GenBank/DDBJ databases">
        <title>Complete genome sequence of Streptomyces vietnamensis strain GIMV4.0001, a genetic manipulable producer of the benzoisochromanequinone antibiotic granaticin.</title>
        <authorList>
            <person name="Deng M.R."/>
            <person name="Guo J."/>
            <person name="Ma L.Y."/>
            <person name="Feng G.D."/>
            <person name="Mo C.Y."/>
            <person name="Zhu H.H."/>
        </authorList>
    </citation>
    <scope>NUCLEOTIDE SEQUENCE [LARGE SCALE GENOMIC DNA]</scope>
    <source>
        <strain evidence="2">GIMV4.0001</strain>
    </source>
</reference>
<dbReference type="KEGG" id="svt:SVTN_36620"/>
<evidence type="ECO:0000313" key="1">
    <source>
        <dbReference type="EMBL" id="AJF69004.1"/>
    </source>
</evidence>
<dbReference type="Pfam" id="PF15575">
    <property type="entry name" value="Imm49"/>
    <property type="match status" value="1"/>
</dbReference>
<dbReference type="Proteomes" id="UP000031774">
    <property type="component" value="Chromosome"/>
</dbReference>
<dbReference type="HOGENOM" id="CLU_876921_0_0_11"/>
<keyword evidence="2" id="KW-1185">Reference proteome</keyword>
<name>A0A0B5IKT7_9ACTN</name>
<dbReference type="InterPro" id="IPR029074">
    <property type="entry name" value="Imm49"/>
</dbReference>
<sequence>MQEVAHHEVSEERIAHALEDIEGKAFGRWHSMRYDSFRLDRLREMGDELLDHVAARTLSAPELDDASRVVLLTAAECALGVISLGCYPNGDQEIRFPLVREELTSEELAFQDVIDEAPTARTWLDTFAAVVVSGLVWEWRRVTGLLLRDDFASAIRDGVPYSKLTSVSTPADLAAMEALRGYLTEESGHLPRDWPTVPLCKPGPEERAEAAGRLDAAGVLTPDQRLLRVLLDDDRAAFEDALVTRLVAHRESVDADPAPRTLLPLDTLALAALAVQVHGWDLRVRSGYLPHGIVGRTDALRRAADTERNDLGHWHAK</sequence>